<dbReference type="OMA" id="RMNESTY"/>
<proteinExistence type="predicted"/>
<keyword evidence="2" id="KW-1185">Reference proteome</keyword>
<dbReference type="OrthoDB" id="10360093at2759"/>
<reference evidence="1 2" key="1">
    <citation type="journal article" date="2006" name="Nature">
        <title>Global trends of whole-genome duplications revealed by the ciliate Paramecium tetraurelia.</title>
        <authorList>
            <consortium name="Genoscope"/>
            <person name="Aury J.-M."/>
            <person name="Jaillon O."/>
            <person name="Duret L."/>
            <person name="Noel B."/>
            <person name="Jubin C."/>
            <person name="Porcel B.M."/>
            <person name="Segurens B."/>
            <person name="Daubin V."/>
            <person name="Anthouard V."/>
            <person name="Aiach N."/>
            <person name="Arnaiz O."/>
            <person name="Billaut A."/>
            <person name="Beisson J."/>
            <person name="Blanc I."/>
            <person name="Bouhouche K."/>
            <person name="Camara F."/>
            <person name="Duharcourt S."/>
            <person name="Guigo R."/>
            <person name="Gogendeau D."/>
            <person name="Katinka M."/>
            <person name="Keller A.-M."/>
            <person name="Kissmehl R."/>
            <person name="Klotz C."/>
            <person name="Koll F."/>
            <person name="Le Moue A."/>
            <person name="Lepere C."/>
            <person name="Malinsky S."/>
            <person name="Nowacki M."/>
            <person name="Nowak J.K."/>
            <person name="Plattner H."/>
            <person name="Poulain J."/>
            <person name="Ruiz F."/>
            <person name="Serrano V."/>
            <person name="Zagulski M."/>
            <person name="Dessen P."/>
            <person name="Betermier M."/>
            <person name="Weissenbach J."/>
            <person name="Scarpelli C."/>
            <person name="Schachter V."/>
            <person name="Sperling L."/>
            <person name="Meyer E."/>
            <person name="Cohen J."/>
            <person name="Wincker P."/>
        </authorList>
    </citation>
    <scope>NUCLEOTIDE SEQUENCE [LARGE SCALE GENOMIC DNA]</scope>
    <source>
        <strain evidence="1 2">Stock d4-2</strain>
    </source>
</reference>
<evidence type="ECO:0000313" key="2">
    <source>
        <dbReference type="Proteomes" id="UP000000600"/>
    </source>
</evidence>
<organism evidence="1 2">
    <name type="scientific">Paramecium tetraurelia</name>
    <dbReference type="NCBI Taxonomy" id="5888"/>
    <lineage>
        <taxon>Eukaryota</taxon>
        <taxon>Sar</taxon>
        <taxon>Alveolata</taxon>
        <taxon>Ciliophora</taxon>
        <taxon>Intramacronucleata</taxon>
        <taxon>Oligohymenophorea</taxon>
        <taxon>Peniculida</taxon>
        <taxon>Parameciidae</taxon>
        <taxon>Paramecium</taxon>
    </lineage>
</organism>
<sequence>MEISIEEELLKRMNESTYVFTRLCHRSIEKTKDGVFGFQITQGLWFKLRIFLLKREGDDKKFDIVFVDKFFGQQKARDKMHELQQKYLKNEQQ</sequence>
<dbReference type="InParanoid" id="A0EAA2"/>
<protein>
    <submittedName>
        <fullName evidence="1">Uncharacterized protein</fullName>
    </submittedName>
</protein>
<name>A0EAA2_PARTE</name>
<evidence type="ECO:0000313" key="1">
    <source>
        <dbReference type="EMBL" id="CAK92219.1"/>
    </source>
</evidence>
<dbReference type="RefSeq" id="XP_001459616.1">
    <property type="nucleotide sequence ID" value="XM_001459579.1"/>
</dbReference>
<dbReference type="AlphaFoldDB" id="A0EAA2"/>
<dbReference type="HOGENOM" id="CLU_2404281_0_0_1"/>
<dbReference type="GeneID" id="5045385"/>
<dbReference type="EMBL" id="CT868667">
    <property type="protein sequence ID" value="CAK92219.1"/>
    <property type="molecule type" value="Genomic_DNA"/>
</dbReference>
<gene>
    <name evidence="1" type="ORF">GSPATT00024951001</name>
</gene>
<accession>A0EAA2</accession>
<dbReference type="KEGG" id="ptm:GSPATT00024951001"/>
<dbReference type="Proteomes" id="UP000000600">
    <property type="component" value="Unassembled WGS sequence"/>
</dbReference>